<reference evidence="9" key="1">
    <citation type="submission" date="2017-11" db="EMBL/GenBank/DDBJ databases">
        <title>Otitis media/interna in a cat caused by the recently described species Corynebacterium provencense.</title>
        <authorList>
            <person name="Kittl S."/>
            <person name="Brodard I."/>
            <person name="Rychener L."/>
            <person name="Jores J."/>
            <person name="Roosje P."/>
            <person name="Gobeli Brawand S."/>
        </authorList>
    </citation>
    <scope>NUCLEOTIDE SEQUENCE [LARGE SCALE GENOMIC DNA]</scope>
    <source>
        <strain evidence="9">17KM38</strain>
    </source>
</reference>
<dbReference type="PANTHER" id="PTHR11101">
    <property type="entry name" value="PHOSPHATE TRANSPORTER"/>
    <property type="match status" value="1"/>
</dbReference>
<keyword evidence="2 6" id="KW-0813">Transport</keyword>
<evidence type="ECO:0000256" key="2">
    <source>
        <dbReference type="ARBA" id="ARBA00022448"/>
    </source>
</evidence>
<keyword evidence="5 6" id="KW-0472">Membrane</keyword>
<dbReference type="GO" id="GO:0016020">
    <property type="term" value="C:membrane"/>
    <property type="evidence" value="ECO:0007669"/>
    <property type="project" value="UniProtKB-SubCell"/>
</dbReference>
<gene>
    <name evidence="8" type="primary">pitA</name>
    <name evidence="8" type="ORF">Csp1_05460</name>
</gene>
<evidence type="ECO:0000256" key="3">
    <source>
        <dbReference type="ARBA" id="ARBA00022692"/>
    </source>
</evidence>
<evidence type="ECO:0000256" key="5">
    <source>
        <dbReference type="ARBA" id="ARBA00023136"/>
    </source>
</evidence>
<evidence type="ECO:0000313" key="9">
    <source>
        <dbReference type="Proteomes" id="UP000247696"/>
    </source>
</evidence>
<dbReference type="STRING" id="1737425.GCA_900049755_00828"/>
<dbReference type="GO" id="GO:0005315">
    <property type="term" value="F:phosphate transmembrane transporter activity"/>
    <property type="evidence" value="ECO:0007669"/>
    <property type="project" value="InterPro"/>
</dbReference>
<keyword evidence="4 6" id="KW-1133">Transmembrane helix</keyword>
<dbReference type="Pfam" id="PF01384">
    <property type="entry name" value="PHO4"/>
    <property type="match status" value="1"/>
</dbReference>
<feature type="transmembrane region" description="Helical" evidence="6">
    <location>
        <begin position="118"/>
        <end position="139"/>
    </location>
</feature>
<dbReference type="KEGG" id="cpre:Csp1_05460"/>
<accession>A0A2Z3YS39</accession>
<keyword evidence="9" id="KW-1185">Reference proteome</keyword>
<comment type="subcellular location">
    <subcellularLocation>
        <location evidence="1 6">Membrane</location>
        <topology evidence="1 6">Multi-pass membrane protein</topology>
    </subcellularLocation>
</comment>
<dbReference type="EMBL" id="CP024988">
    <property type="protein sequence ID" value="AWT25364.1"/>
    <property type="molecule type" value="Genomic_DNA"/>
</dbReference>
<keyword evidence="3 6" id="KW-0812">Transmembrane</keyword>
<dbReference type="InterPro" id="IPR001204">
    <property type="entry name" value="Phos_transporter"/>
</dbReference>
<feature type="transmembrane region" description="Helical" evidence="6">
    <location>
        <begin position="317"/>
        <end position="335"/>
    </location>
</feature>
<sequence>MTTEVLILILVVGTALAFDFTNGFHDTANAMATSIATGALKPKVAVALAGGLNLVGAFLSVEVAKTVAKGIVDLDAFDLDNVVDADKLLLVVFSGLIGGILWNLITWLFGLPSSSSHALFGGLIGAAIGALGFSGVEWGGVLDKIVIPALAAPVIAGLVSAIGTYGIYRSTRRTRETERDNLFRHGQIASASLVALAHGTSDAQKTMGVIFLALVASGHLDAAADMPFWVTACCALAIAAGTYSGGWRVIRTLGKGLVEISSPQGMAAEASSAAIILTSAHFGMALSTTHVSTGSILGTGLGRPGAEVRWGVAGRMVIAWVTTIPVAALVSYVIWQVSHGTAALTSTAGGALTAFIILVAAVTAIFARARRQPVHADNVNADWDEHGLTPPAEAPASPDLATSAAMTLSGSSAGVNDPAHFVDTTVGADNHHRKDR</sequence>
<comment type="similarity">
    <text evidence="6">Belongs to the inorganic phosphate transporter (PiT) (TC 2.A.20) family.</text>
</comment>
<dbReference type="PANTHER" id="PTHR11101:SF54">
    <property type="entry name" value="LOW-AFFINITY INORGANIC PHOSPHATE TRANSPORTER-RELATED"/>
    <property type="match status" value="1"/>
</dbReference>
<feature type="region of interest" description="Disordered" evidence="7">
    <location>
        <begin position="381"/>
        <end position="400"/>
    </location>
</feature>
<dbReference type="AlphaFoldDB" id="A0A2Z3YS39"/>
<evidence type="ECO:0000256" key="4">
    <source>
        <dbReference type="ARBA" id="ARBA00022989"/>
    </source>
</evidence>
<proteinExistence type="inferred from homology"/>
<evidence type="ECO:0000256" key="7">
    <source>
        <dbReference type="SAM" id="MobiDB-lite"/>
    </source>
</evidence>
<keyword evidence="6" id="KW-0592">Phosphate transport</keyword>
<evidence type="ECO:0000313" key="8">
    <source>
        <dbReference type="EMBL" id="AWT25364.1"/>
    </source>
</evidence>
<name>A0A2Z3YS39_9CORY</name>
<feature type="transmembrane region" description="Helical" evidence="6">
    <location>
        <begin position="88"/>
        <end position="111"/>
    </location>
</feature>
<organism evidence="8 9">
    <name type="scientific">Corynebacterium provencense</name>
    <dbReference type="NCBI Taxonomy" id="1737425"/>
    <lineage>
        <taxon>Bacteria</taxon>
        <taxon>Bacillati</taxon>
        <taxon>Actinomycetota</taxon>
        <taxon>Actinomycetes</taxon>
        <taxon>Mycobacteriales</taxon>
        <taxon>Corynebacteriaceae</taxon>
        <taxon>Corynebacterium</taxon>
    </lineage>
</organism>
<protein>
    <recommendedName>
        <fullName evidence="6">Phosphate transporter</fullName>
    </recommendedName>
</protein>
<dbReference type="Proteomes" id="UP000247696">
    <property type="component" value="Chromosome"/>
</dbReference>
<feature type="transmembrane region" description="Helical" evidence="6">
    <location>
        <begin position="347"/>
        <end position="367"/>
    </location>
</feature>
<evidence type="ECO:0000256" key="6">
    <source>
        <dbReference type="RuleBase" id="RU363058"/>
    </source>
</evidence>
<feature type="transmembrane region" description="Helical" evidence="6">
    <location>
        <begin position="145"/>
        <end position="168"/>
    </location>
</feature>
<dbReference type="GO" id="GO:0035435">
    <property type="term" value="P:phosphate ion transmembrane transport"/>
    <property type="evidence" value="ECO:0007669"/>
    <property type="project" value="TreeGrafter"/>
</dbReference>
<evidence type="ECO:0000256" key="1">
    <source>
        <dbReference type="ARBA" id="ARBA00004141"/>
    </source>
</evidence>